<dbReference type="EMBL" id="GISG01194188">
    <property type="protein sequence ID" value="MBA4656959.1"/>
    <property type="molecule type" value="Transcribed_RNA"/>
</dbReference>
<evidence type="ECO:0000313" key="1">
    <source>
        <dbReference type="EMBL" id="MBA4656959.1"/>
    </source>
</evidence>
<name>A0A7C9A1D4_OPUST</name>
<accession>A0A7C9A1D4</accession>
<proteinExistence type="predicted"/>
<reference evidence="1" key="1">
    <citation type="journal article" date="2013" name="J. Plant Res.">
        <title>Effect of fungi and light on seed germination of three Opuntia species from semiarid lands of central Mexico.</title>
        <authorList>
            <person name="Delgado-Sanchez P."/>
            <person name="Jimenez-Bremont J.F."/>
            <person name="Guerrero-Gonzalez Mde L."/>
            <person name="Flores J."/>
        </authorList>
    </citation>
    <scope>NUCLEOTIDE SEQUENCE</scope>
    <source>
        <tissue evidence="1">Cladode</tissue>
    </source>
</reference>
<protein>
    <submittedName>
        <fullName evidence="1">Uncharacterized protein</fullName>
    </submittedName>
</protein>
<dbReference type="AlphaFoldDB" id="A0A7C9A1D4"/>
<sequence length="242" mass="27695">MHSGTFHLQVSIPSRWPSNVTLHKLNLISECNSLLLSNWLGLVKLRGAVNRSHVVIHVKFRHHLWIMLNTARHNFKTNYLIARSFLLVSFRDHTHAILPSTNDLHSTPFILMNQNPKLQVIYYVVIIAIGWSVPHWKSSPLDLHTILVGISHCREIIQNHIHLVQIASPLFQELHFMLAKRTSNAQENGLINIHTETVGRVINLISHKKLTEILCAFLDPVKWAAVRKTIVAEGKLSLNRCE</sequence>
<organism evidence="1">
    <name type="scientific">Opuntia streptacantha</name>
    <name type="common">Prickly pear cactus</name>
    <name type="synonym">Opuntia cardona</name>
    <dbReference type="NCBI Taxonomy" id="393608"/>
    <lineage>
        <taxon>Eukaryota</taxon>
        <taxon>Viridiplantae</taxon>
        <taxon>Streptophyta</taxon>
        <taxon>Embryophyta</taxon>
        <taxon>Tracheophyta</taxon>
        <taxon>Spermatophyta</taxon>
        <taxon>Magnoliopsida</taxon>
        <taxon>eudicotyledons</taxon>
        <taxon>Gunneridae</taxon>
        <taxon>Pentapetalae</taxon>
        <taxon>Caryophyllales</taxon>
        <taxon>Cactineae</taxon>
        <taxon>Cactaceae</taxon>
        <taxon>Opuntioideae</taxon>
        <taxon>Opuntia</taxon>
    </lineage>
</organism>
<reference evidence="1" key="2">
    <citation type="submission" date="2020-07" db="EMBL/GenBank/DDBJ databases">
        <authorList>
            <person name="Vera ALvarez R."/>
            <person name="Arias-Moreno D.M."/>
            <person name="Jimenez-Jacinto V."/>
            <person name="Jimenez-Bremont J.F."/>
            <person name="Swaminathan K."/>
            <person name="Moose S.P."/>
            <person name="Guerrero-Gonzalez M.L."/>
            <person name="Marino-Ramirez L."/>
            <person name="Landsman D."/>
            <person name="Rodriguez-Kessler M."/>
            <person name="Delgado-Sanchez P."/>
        </authorList>
    </citation>
    <scope>NUCLEOTIDE SEQUENCE</scope>
    <source>
        <tissue evidence="1">Cladode</tissue>
    </source>
</reference>